<organism evidence="2 3">
    <name type="scientific">Sulfurovum indicum</name>
    <dbReference type="NCBI Taxonomy" id="2779528"/>
    <lineage>
        <taxon>Bacteria</taxon>
        <taxon>Pseudomonadati</taxon>
        <taxon>Campylobacterota</taxon>
        <taxon>Epsilonproteobacteria</taxon>
        <taxon>Campylobacterales</taxon>
        <taxon>Sulfurovaceae</taxon>
        <taxon>Sulfurovum</taxon>
    </lineage>
</organism>
<dbReference type="Proteomes" id="UP000595074">
    <property type="component" value="Chromosome"/>
</dbReference>
<proteinExistence type="predicted"/>
<protein>
    <submittedName>
        <fullName evidence="2">Uncharacterized protein</fullName>
    </submittedName>
</protein>
<feature type="signal peptide" evidence="1">
    <location>
        <begin position="1"/>
        <end position="24"/>
    </location>
</feature>
<evidence type="ECO:0000313" key="2">
    <source>
        <dbReference type="EMBL" id="QOR61118.1"/>
    </source>
</evidence>
<keyword evidence="1" id="KW-0732">Signal</keyword>
<keyword evidence="3" id="KW-1185">Reference proteome</keyword>
<sequence length="93" mass="10685">MRYAKQYTIRFLLFFYLFSSYLGAAHIHHDALASHDDCKVCVVAKNLHSGDIPESGVLSVVWDRDSKQIIFYETVFYLGITKGFNAQAPPFFF</sequence>
<dbReference type="RefSeq" id="WP_197547791.1">
    <property type="nucleotide sequence ID" value="NZ_CP063164.1"/>
</dbReference>
<accession>A0A7M1S136</accession>
<dbReference type="EMBL" id="CP063164">
    <property type="protein sequence ID" value="QOR61118.1"/>
    <property type="molecule type" value="Genomic_DNA"/>
</dbReference>
<evidence type="ECO:0000256" key="1">
    <source>
        <dbReference type="SAM" id="SignalP"/>
    </source>
</evidence>
<dbReference type="AlphaFoldDB" id="A0A7M1S136"/>
<dbReference type="KEGG" id="sinu:IMZ28_06530"/>
<reference evidence="2 3" key="1">
    <citation type="submission" date="2020-10" db="EMBL/GenBank/DDBJ databases">
        <title>The genome of sulfurovum sp.</title>
        <authorList>
            <person name="Xie S."/>
            <person name="Shao Z."/>
            <person name="Jiang L."/>
        </authorList>
    </citation>
    <scope>NUCLEOTIDE SEQUENCE [LARGE SCALE GENOMIC DNA]</scope>
    <source>
        <strain evidence="2 3">ST-419</strain>
    </source>
</reference>
<gene>
    <name evidence="2" type="ORF">IMZ28_06530</name>
</gene>
<name>A0A7M1S136_9BACT</name>
<evidence type="ECO:0000313" key="3">
    <source>
        <dbReference type="Proteomes" id="UP000595074"/>
    </source>
</evidence>
<feature type="chain" id="PRO_5029542149" evidence="1">
    <location>
        <begin position="25"/>
        <end position="93"/>
    </location>
</feature>